<dbReference type="SUPFAM" id="SSF52833">
    <property type="entry name" value="Thioredoxin-like"/>
    <property type="match status" value="1"/>
</dbReference>
<protein>
    <recommendedName>
        <fullName evidence="5">Thioredoxin domain-containing protein</fullName>
    </recommendedName>
</protein>
<dbReference type="InterPro" id="IPR036249">
    <property type="entry name" value="Thioredoxin-like_sf"/>
</dbReference>
<dbReference type="Gene3D" id="3.40.30.10">
    <property type="entry name" value="Glutaredoxin"/>
    <property type="match status" value="1"/>
</dbReference>
<keyword evidence="2" id="KW-0201">Cytochrome c-type biogenesis</keyword>
<evidence type="ECO:0000313" key="6">
    <source>
        <dbReference type="EMBL" id="OKS85706.1"/>
    </source>
</evidence>
<feature type="domain" description="Thioredoxin" evidence="5">
    <location>
        <begin position="321"/>
        <end position="480"/>
    </location>
</feature>
<evidence type="ECO:0000256" key="3">
    <source>
        <dbReference type="ARBA" id="ARBA00023157"/>
    </source>
</evidence>
<organism evidence="6 7">
    <name type="scientific">Mucilaginibacter polytrichastri</name>
    <dbReference type="NCBI Taxonomy" id="1302689"/>
    <lineage>
        <taxon>Bacteria</taxon>
        <taxon>Pseudomonadati</taxon>
        <taxon>Bacteroidota</taxon>
        <taxon>Sphingobacteriia</taxon>
        <taxon>Sphingobacteriales</taxon>
        <taxon>Sphingobacteriaceae</taxon>
        <taxon>Mucilaginibacter</taxon>
    </lineage>
</organism>
<dbReference type="PANTHER" id="PTHR42852:SF6">
    <property type="entry name" value="THIOL:DISULFIDE INTERCHANGE PROTEIN DSBE"/>
    <property type="match status" value="1"/>
</dbReference>
<evidence type="ECO:0000259" key="5">
    <source>
        <dbReference type="PROSITE" id="PS51352"/>
    </source>
</evidence>
<evidence type="ECO:0000256" key="4">
    <source>
        <dbReference type="ARBA" id="ARBA00023284"/>
    </source>
</evidence>
<dbReference type="InterPro" id="IPR013766">
    <property type="entry name" value="Thioredoxin_domain"/>
</dbReference>
<dbReference type="GO" id="GO:0030313">
    <property type="term" value="C:cell envelope"/>
    <property type="evidence" value="ECO:0007669"/>
    <property type="project" value="UniProtKB-SubCell"/>
</dbReference>
<dbReference type="InterPro" id="IPR050553">
    <property type="entry name" value="Thioredoxin_ResA/DsbE_sf"/>
</dbReference>
<keyword evidence="3" id="KW-1015">Disulfide bond</keyword>
<evidence type="ECO:0000256" key="2">
    <source>
        <dbReference type="ARBA" id="ARBA00022748"/>
    </source>
</evidence>
<dbReference type="Proteomes" id="UP000186720">
    <property type="component" value="Unassembled WGS sequence"/>
</dbReference>
<proteinExistence type="predicted"/>
<dbReference type="PANTHER" id="PTHR42852">
    <property type="entry name" value="THIOL:DISULFIDE INTERCHANGE PROTEIN DSBE"/>
    <property type="match status" value="1"/>
</dbReference>
<dbReference type="GO" id="GO:0017004">
    <property type="term" value="P:cytochrome complex assembly"/>
    <property type="evidence" value="ECO:0007669"/>
    <property type="project" value="UniProtKB-KW"/>
</dbReference>
<reference evidence="6 7" key="1">
    <citation type="submission" date="2016-11" db="EMBL/GenBank/DDBJ databases">
        <title>Whole Genome Sequencing of Mucilaginibacter polytrichastri RG4-7(T) isolated from the moss sample.</title>
        <authorList>
            <person name="Li Y."/>
        </authorList>
    </citation>
    <scope>NUCLEOTIDE SEQUENCE [LARGE SCALE GENOMIC DNA]</scope>
    <source>
        <strain evidence="6 7">RG4-7</strain>
    </source>
</reference>
<comment type="subcellular location">
    <subcellularLocation>
        <location evidence="1">Cell envelope</location>
    </subcellularLocation>
</comment>
<evidence type="ECO:0000256" key="1">
    <source>
        <dbReference type="ARBA" id="ARBA00004196"/>
    </source>
</evidence>
<dbReference type="PROSITE" id="PS51352">
    <property type="entry name" value="THIOREDOXIN_2"/>
    <property type="match status" value="1"/>
</dbReference>
<keyword evidence="7" id="KW-1185">Reference proteome</keyword>
<dbReference type="AlphaFoldDB" id="A0A1Q5ZVE6"/>
<dbReference type="STRING" id="1302689.RG47T_1152"/>
<comment type="caution">
    <text evidence="6">The sequence shown here is derived from an EMBL/GenBank/DDBJ whole genome shotgun (WGS) entry which is preliminary data.</text>
</comment>
<dbReference type="EMBL" id="MPPL01000001">
    <property type="protein sequence ID" value="OKS85706.1"/>
    <property type="molecule type" value="Genomic_DNA"/>
</dbReference>
<evidence type="ECO:0000313" key="7">
    <source>
        <dbReference type="Proteomes" id="UP000186720"/>
    </source>
</evidence>
<keyword evidence="4" id="KW-0676">Redox-active center</keyword>
<name>A0A1Q5ZVE6_9SPHI</name>
<accession>A0A1Q5ZVE6</accession>
<dbReference type="Pfam" id="PF13905">
    <property type="entry name" value="Thioredoxin_8"/>
    <property type="match status" value="1"/>
</dbReference>
<dbReference type="InterPro" id="IPR012336">
    <property type="entry name" value="Thioredoxin-like_fold"/>
</dbReference>
<sequence>MVSPDSVILTGTINKKFAGDSALLIVHGQFYLQTAPLQFAQNTLKAAIGSDGEFAFKIGSPNSPFHISVAFPDDFDKSGELKNPLHIANYLVEPGNNIQIRQKNDSLFFSGTGAALFDTQYRLQRLTQNQIKGDTLFGYNENPQRWLQIQDAHLDEIIGTLEKSKVLLSPLSYRIIKADYVGDNRQWVFEIMQFTGFNHRTPTGKNNKIVFEDLRNRTDLISKDSLEALSPKYVYFLYTRLVTQGMYAWAEQHDGANGLDVNLFGVMKNGYDGLVRDKLLYFWLYKRRANNELRPFYIDSALSIVKTPYFRDLIINENKAFEKGKPVIDFDFSDKKDKSWNLNDFKGKVVLLDLWFSGCSGCVAVAKGLPNVEHALKGRSDIAFVSLSIDKNRSQWLQSVSKNPTGQHYTHYTTPSTIYLYTNGSGTNNKFIKTYVPANGYPQLLIIDKDGAIYNTNPSKPWDRPGEENLIAELREALNK</sequence>
<gene>
    <name evidence="6" type="ORF">RG47T_1152</name>
</gene>